<dbReference type="InterPro" id="IPR051531">
    <property type="entry name" value="N-acetyltransferase"/>
</dbReference>
<comment type="caution">
    <text evidence="2">The sequence shown here is derived from an EMBL/GenBank/DDBJ whole genome shotgun (WGS) entry which is preliminary data.</text>
</comment>
<dbReference type="PANTHER" id="PTHR43792">
    <property type="entry name" value="GNAT FAMILY, PUTATIVE (AFU_ORTHOLOGUE AFUA_3G00765)-RELATED-RELATED"/>
    <property type="match status" value="1"/>
</dbReference>
<dbReference type="Pfam" id="PF13302">
    <property type="entry name" value="Acetyltransf_3"/>
    <property type="match status" value="1"/>
</dbReference>
<keyword evidence="2" id="KW-0012">Acyltransferase</keyword>
<dbReference type="InterPro" id="IPR016181">
    <property type="entry name" value="Acyl_CoA_acyltransferase"/>
</dbReference>
<proteinExistence type="predicted"/>
<dbReference type="Gene3D" id="3.40.630.30">
    <property type="match status" value="1"/>
</dbReference>
<dbReference type="GO" id="GO:0016746">
    <property type="term" value="F:acyltransferase activity"/>
    <property type="evidence" value="ECO:0007669"/>
    <property type="project" value="UniProtKB-KW"/>
</dbReference>
<reference evidence="3" key="1">
    <citation type="journal article" date="2019" name="Int. J. Syst. Evol. Microbiol.">
        <title>The Global Catalogue of Microorganisms (GCM) 10K type strain sequencing project: providing services to taxonomists for standard genome sequencing and annotation.</title>
        <authorList>
            <consortium name="The Broad Institute Genomics Platform"/>
            <consortium name="The Broad Institute Genome Sequencing Center for Infectious Disease"/>
            <person name="Wu L."/>
            <person name="Ma J."/>
        </authorList>
    </citation>
    <scope>NUCLEOTIDE SEQUENCE [LARGE SCALE GENOMIC DNA]</scope>
    <source>
        <strain evidence="3">CGMCC 1.12859</strain>
    </source>
</reference>
<evidence type="ECO:0000259" key="1">
    <source>
        <dbReference type="PROSITE" id="PS51186"/>
    </source>
</evidence>
<keyword evidence="2" id="KW-0808">Transferase</keyword>
<accession>A0ABW2FLF5</accession>
<evidence type="ECO:0000313" key="2">
    <source>
        <dbReference type="EMBL" id="MFC7178099.1"/>
    </source>
</evidence>
<sequence>MTAGGTPEPAPTGRLDLVPLRVEDADEMAVVLADPALHAFIGGEPEDAELLRARYARQTAGSPDPAQAWFNWVLRLRAEDRLVGYVQATVTERGRVAEVAWVVGTPWQGRGLAGEAARALVDALAAAGVELVVAHVHPGHRASGAVAASAGLHRTGLVHDGEDRWELRLSPR</sequence>
<dbReference type="EC" id="2.3.-.-" evidence="2"/>
<evidence type="ECO:0000313" key="3">
    <source>
        <dbReference type="Proteomes" id="UP001596435"/>
    </source>
</evidence>
<dbReference type="EMBL" id="JBHTAJ010000001">
    <property type="protein sequence ID" value="MFC7178099.1"/>
    <property type="molecule type" value="Genomic_DNA"/>
</dbReference>
<dbReference type="PROSITE" id="PS51186">
    <property type="entry name" value="GNAT"/>
    <property type="match status" value="1"/>
</dbReference>
<protein>
    <submittedName>
        <fullName evidence="2">GNAT family N-acetyltransferase</fullName>
        <ecNumber evidence="2">2.3.-.-</ecNumber>
    </submittedName>
</protein>
<dbReference type="RefSeq" id="WP_380230225.1">
    <property type="nucleotide sequence ID" value="NZ_JBHSVH010000002.1"/>
</dbReference>
<dbReference type="SUPFAM" id="SSF55729">
    <property type="entry name" value="Acyl-CoA N-acyltransferases (Nat)"/>
    <property type="match status" value="1"/>
</dbReference>
<organism evidence="2 3">
    <name type="scientific">Kitasatospora paranensis</name>
    <dbReference type="NCBI Taxonomy" id="258053"/>
    <lineage>
        <taxon>Bacteria</taxon>
        <taxon>Bacillati</taxon>
        <taxon>Actinomycetota</taxon>
        <taxon>Actinomycetes</taxon>
        <taxon>Kitasatosporales</taxon>
        <taxon>Streptomycetaceae</taxon>
        <taxon>Kitasatospora</taxon>
    </lineage>
</organism>
<gene>
    <name evidence="2" type="ORF">ACFQMG_00810</name>
</gene>
<dbReference type="InterPro" id="IPR000182">
    <property type="entry name" value="GNAT_dom"/>
</dbReference>
<feature type="domain" description="N-acetyltransferase" evidence="1">
    <location>
        <begin position="15"/>
        <end position="172"/>
    </location>
</feature>
<name>A0ABW2FLF5_9ACTN</name>
<keyword evidence="3" id="KW-1185">Reference proteome</keyword>
<dbReference type="Proteomes" id="UP001596435">
    <property type="component" value="Unassembled WGS sequence"/>
</dbReference>